<evidence type="ECO:0000259" key="3">
    <source>
        <dbReference type="PROSITE" id="PS50157"/>
    </source>
</evidence>
<feature type="compositionally biased region" description="Polar residues" evidence="2">
    <location>
        <begin position="14"/>
        <end position="27"/>
    </location>
</feature>
<keyword evidence="1" id="KW-0863">Zinc-finger</keyword>
<feature type="compositionally biased region" description="Basic and acidic residues" evidence="2">
    <location>
        <begin position="112"/>
        <end position="128"/>
    </location>
</feature>
<dbReference type="GO" id="GO:0008270">
    <property type="term" value="F:zinc ion binding"/>
    <property type="evidence" value="ECO:0007669"/>
    <property type="project" value="UniProtKB-KW"/>
</dbReference>
<dbReference type="InterPro" id="IPR013087">
    <property type="entry name" value="Znf_C2H2_type"/>
</dbReference>
<sequence length="419" mass="45450">MASTHSGVVAAELESSSVEQPTYTCATISDAATAEEKQEPKINWLTALKARPRSVEGEGYPESDSSCSDSDSSTGAEDVAEPPRIPPPSNSTDEVMSWRTAAYIALSGAPEKAQHAKDQNNDKIEKFKQSPQFLDSSPPVTPIKFNFDIQTVYSPAASKSPSTPTTSWLVSPLRSPIRKCTYEDLSENENASPITLAKRVRRRVFQDGEGVDPALILAPLPQPDKATQPRKAEKYGTANKAKRQANRKTKKVTVRGGAGDGGHEAKGSQHEPNASIGSRYAAPPQHAEEVGTGAVYVYPELQHAALNGNDEFTPSEREEDVTIADQSLAGPSSSIPQLTDADILAICQDAQLQGDGTFHCGVIWGCDRTFTYKSALKRHLKEVHGTMRAVCDKCGVQLSRNDKFTRDRHRCRVDDSEAL</sequence>
<comment type="caution">
    <text evidence="4">The sequence shown here is derived from an EMBL/GenBank/DDBJ whole genome shotgun (WGS) entry which is preliminary data.</text>
</comment>
<accession>A0A8H5F566</accession>
<dbReference type="InterPro" id="IPR036236">
    <property type="entry name" value="Znf_C2H2_sf"/>
</dbReference>
<evidence type="ECO:0000313" key="5">
    <source>
        <dbReference type="Proteomes" id="UP000567179"/>
    </source>
</evidence>
<keyword evidence="1" id="KW-0479">Metal-binding</keyword>
<dbReference type="SUPFAM" id="SSF57667">
    <property type="entry name" value="beta-beta-alpha zinc fingers"/>
    <property type="match status" value="1"/>
</dbReference>
<feature type="compositionally biased region" description="Low complexity" evidence="2">
    <location>
        <begin position="63"/>
        <end position="73"/>
    </location>
</feature>
<feature type="compositionally biased region" description="Basic residues" evidence="2">
    <location>
        <begin position="240"/>
        <end position="253"/>
    </location>
</feature>
<dbReference type="Gene3D" id="3.30.160.60">
    <property type="entry name" value="Classic Zinc Finger"/>
    <property type="match status" value="1"/>
</dbReference>
<protein>
    <recommendedName>
        <fullName evidence="3">C2H2-type domain-containing protein</fullName>
    </recommendedName>
</protein>
<name>A0A8H5F566_9AGAR</name>
<dbReference type="OrthoDB" id="8434870at2759"/>
<reference evidence="4 5" key="1">
    <citation type="journal article" date="2020" name="ISME J.">
        <title>Uncovering the hidden diversity of litter-decomposition mechanisms in mushroom-forming fungi.</title>
        <authorList>
            <person name="Floudas D."/>
            <person name="Bentzer J."/>
            <person name="Ahren D."/>
            <person name="Johansson T."/>
            <person name="Persson P."/>
            <person name="Tunlid A."/>
        </authorList>
    </citation>
    <scope>NUCLEOTIDE SEQUENCE [LARGE SCALE GENOMIC DNA]</scope>
    <source>
        <strain evidence="4 5">CBS 101986</strain>
    </source>
</reference>
<feature type="domain" description="C2H2-type" evidence="3">
    <location>
        <begin position="358"/>
        <end position="389"/>
    </location>
</feature>
<dbReference type="AlphaFoldDB" id="A0A8H5F566"/>
<organism evidence="4 5">
    <name type="scientific">Psilocybe cf. subviscida</name>
    <dbReference type="NCBI Taxonomy" id="2480587"/>
    <lineage>
        <taxon>Eukaryota</taxon>
        <taxon>Fungi</taxon>
        <taxon>Dikarya</taxon>
        <taxon>Basidiomycota</taxon>
        <taxon>Agaricomycotina</taxon>
        <taxon>Agaricomycetes</taxon>
        <taxon>Agaricomycetidae</taxon>
        <taxon>Agaricales</taxon>
        <taxon>Agaricineae</taxon>
        <taxon>Strophariaceae</taxon>
        <taxon>Psilocybe</taxon>
    </lineage>
</organism>
<feature type="region of interest" description="Disordered" evidence="2">
    <location>
        <begin position="1"/>
        <end position="94"/>
    </location>
</feature>
<dbReference type="Proteomes" id="UP000567179">
    <property type="component" value="Unassembled WGS sequence"/>
</dbReference>
<gene>
    <name evidence="4" type="ORF">D9619_012866</name>
</gene>
<keyword evidence="1" id="KW-0862">Zinc</keyword>
<dbReference type="PROSITE" id="PS50157">
    <property type="entry name" value="ZINC_FINGER_C2H2_2"/>
    <property type="match status" value="1"/>
</dbReference>
<evidence type="ECO:0000313" key="4">
    <source>
        <dbReference type="EMBL" id="KAF5323683.1"/>
    </source>
</evidence>
<evidence type="ECO:0000256" key="1">
    <source>
        <dbReference type="PROSITE-ProRule" id="PRU00042"/>
    </source>
</evidence>
<feature type="region of interest" description="Disordered" evidence="2">
    <location>
        <begin position="214"/>
        <end position="278"/>
    </location>
</feature>
<proteinExistence type="predicted"/>
<dbReference type="EMBL" id="JAACJJ010000017">
    <property type="protein sequence ID" value="KAF5323683.1"/>
    <property type="molecule type" value="Genomic_DNA"/>
</dbReference>
<keyword evidence="5" id="KW-1185">Reference proteome</keyword>
<feature type="region of interest" description="Disordered" evidence="2">
    <location>
        <begin position="109"/>
        <end position="139"/>
    </location>
</feature>
<evidence type="ECO:0000256" key="2">
    <source>
        <dbReference type="SAM" id="MobiDB-lite"/>
    </source>
</evidence>